<dbReference type="EMBL" id="CP030032">
    <property type="protein sequence ID" value="AWV87885.1"/>
    <property type="molecule type" value="Genomic_DNA"/>
</dbReference>
<dbReference type="InterPro" id="IPR045584">
    <property type="entry name" value="Pilin-like"/>
</dbReference>
<evidence type="ECO:0000313" key="3">
    <source>
        <dbReference type="EMBL" id="AWV87885.1"/>
    </source>
</evidence>
<organism evidence="3 4">
    <name type="scientific">Bradymonas sediminis</name>
    <dbReference type="NCBI Taxonomy" id="1548548"/>
    <lineage>
        <taxon>Bacteria</taxon>
        <taxon>Deltaproteobacteria</taxon>
        <taxon>Bradymonadales</taxon>
        <taxon>Bradymonadaceae</taxon>
        <taxon>Bradymonas</taxon>
    </lineage>
</organism>
<dbReference type="Proteomes" id="UP000249799">
    <property type="component" value="Chromosome"/>
</dbReference>
<accession>A0A2Z4FGQ0</accession>
<dbReference type="KEGG" id="bsed:DN745_00500"/>
<dbReference type="Pfam" id="PF07963">
    <property type="entry name" value="N_methyl"/>
    <property type="match status" value="1"/>
</dbReference>
<dbReference type="RefSeq" id="WP_111331137.1">
    <property type="nucleotide sequence ID" value="NZ_CP030032.1"/>
</dbReference>
<dbReference type="Pfam" id="PF11612">
    <property type="entry name" value="T2SSJ"/>
    <property type="match status" value="1"/>
</dbReference>
<reference evidence="3 4" key="1">
    <citation type="submission" date="2018-06" db="EMBL/GenBank/DDBJ databases">
        <title>Lujinxingia sediminis gen. nov. sp. nov., a new facultative anaerobic member of the class Deltaproteobacteria, and proposal of Lujinxingaceae fam. nov.</title>
        <authorList>
            <person name="Guo L.-Y."/>
            <person name="Li C.-M."/>
            <person name="Wang S."/>
            <person name="Du Z.-J."/>
        </authorList>
    </citation>
    <scope>NUCLEOTIDE SEQUENCE [LARGE SCALE GENOMIC DNA]</scope>
    <source>
        <strain evidence="3 4">FA350</strain>
    </source>
</reference>
<keyword evidence="4" id="KW-1185">Reference proteome</keyword>
<dbReference type="PROSITE" id="PS00409">
    <property type="entry name" value="PROKAR_NTER_METHYL"/>
    <property type="match status" value="1"/>
</dbReference>
<sequence>MSLFAPTQYTCGKMLRGARTWQAGFTLIEVLLAVSIMAAITGVMWVSIGAMFETRDYMDKRFERYQIMRVGMNRISREIATAYVAGPANGGEPLPGKEGDALREQIESGANRQLSEPVQFGMIGRENSLNFTSLAHIRTLAGEPASEHAEIGYFVERRRDDQGDWYDALMRREGTTVDDDITKGGQIYMMIPNVKKVEFEYWDTGPVKVGTMEEMVKEGRWIRTWDTTREEFSGRLPPRVRIKITLPSTDPRGPDEHFTLQTEIAITEVLEL</sequence>
<evidence type="ECO:0000256" key="2">
    <source>
        <dbReference type="ARBA" id="ARBA00021539"/>
    </source>
</evidence>
<comment type="similarity">
    <text evidence="1">Belongs to the GSP J family.</text>
</comment>
<dbReference type="SUPFAM" id="SSF54523">
    <property type="entry name" value="Pili subunits"/>
    <property type="match status" value="1"/>
</dbReference>
<protein>
    <recommendedName>
        <fullName evidence="2">Type II secretion system protein J</fullName>
    </recommendedName>
</protein>
<gene>
    <name evidence="3" type="ORF">DN745_00500</name>
</gene>
<dbReference type="GO" id="GO:0015627">
    <property type="term" value="C:type II protein secretion system complex"/>
    <property type="evidence" value="ECO:0007669"/>
    <property type="project" value="InterPro"/>
</dbReference>
<evidence type="ECO:0000313" key="4">
    <source>
        <dbReference type="Proteomes" id="UP000249799"/>
    </source>
</evidence>
<dbReference type="GO" id="GO:0015628">
    <property type="term" value="P:protein secretion by the type II secretion system"/>
    <property type="evidence" value="ECO:0007669"/>
    <property type="project" value="InterPro"/>
</dbReference>
<evidence type="ECO:0000256" key="1">
    <source>
        <dbReference type="ARBA" id="ARBA00011084"/>
    </source>
</evidence>
<dbReference type="AlphaFoldDB" id="A0A2Z4FGQ0"/>
<proteinExistence type="inferred from homology"/>
<name>A0A2Z4FGQ0_9DELT</name>
<dbReference type="NCBIfam" id="TIGR02532">
    <property type="entry name" value="IV_pilin_GFxxxE"/>
    <property type="match status" value="1"/>
</dbReference>
<dbReference type="OrthoDB" id="5504780at2"/>
<dbReference type="InterPro" id="IPR010055">
    <property type="entry name" value="T2SS_protein-GspJ"/>
</dbReference>
<dbReference type="InterPro" id="IPR012902">
    <property type="entry name" value="N_methyl_site"/>
</dbReference>